<sequence>MSCPECFQGSVHDGEPRGKVIKLHGLDTYATEPADGRAPRGIIVIVPDAFGWEFVNNRILADHYADKGDYKVYLPDFMLGHSASLSMLQSVRGFTSGSLLYKPYYIVMALSGFIPFRYHNRFGRSWPIVESFFRQLRTDGAEGAALPVGVAGFCWGGKHAVLLAQTSETAVDGRRPLIDAAFTGHPSRLALPADIAALTRPVSFAIPEKDNQVSPEQAAMIRGIVEALPAEAKGEVVVYEDCAHGFCVRADLKFKDSEVARQAAEAEDQCIAWFNAKLGLAA</sequence>
<name>A0AAE0X0Y7_9PEZI</name>
<evidence type="ECO:0000313" key="2">
    <source>
        <dbReference type="EMBL" id="KAK3682259.1"/>
    </source>
</evidence>
<dbReference type="PANTHER" id="PTHR17630">
    <property type="entry name" value="DIENELACTONE HYDROLASE"/>
    <property type="match status" value="1"/>
</dbReference>
<dbReference type="PANTHER" id="PTHR17630:SF105">
    <property type="entry name" value="DIENELACTONE HYDROLASE FAMILY PROTEIN (AFU_ORTHOLOGUE AFUA_4G08790)"/>
    <property type="match status" value="1"/>
</dbReference>
<dbReference type="Proteomes" id="UP001270362">
    <property type="component" value="Unassembled WGS sequence"/>
</dbReference>
<dbReference type="Pfam" id="PF01738">
    <property type="entry name" value="DLH"/>
    <property type="match status" value="1"/>
</dbReference>
<keyword evidence="2" id="KW-0378">Hydrolase</keyword>
<dbReference type="GO" id="GO:0016787">
    <property type="term" value="F:hydrolase activity"/>
    <property type="evidence" value="ECO:0007669"/>
    <property type="project" value="UniProtKB-KW"/>
</dbReference>
<gene>
    <name evidence="2" type="ORF">B0T22DRAFT_470685</name>
</gene>
<proteinExistence type="predicted"/>
<reference evidence="2" key="2">
    <citation type="submission" date="2023-06" db="EMBL/GenBank/DDBJ databases">
        <authorList>
            <consortium name="Lawrence Berkeley National Laboratory"/>
            <person name="Haridas S."/>
            <person name="Hensen N."/>
            <person name="Bonometti L."/>
            <person name="Westerberg I."/>
            <person name="Brannstrom I.O."/>
            <person name="Guillou S."/>
            <person name="Cros-Aarteil S."/>
            <person name="Calhoun S."/>
            <person name="Kuo A."/>
            <person name="Mondo S."/>
            <person name="Pangilinan J."/>
            <person name="Riley R."/>
            <person name="Labutti K."/>
            <person name="Andreopoulos B."/>
            <person name="Lipzen A."/>
            <person name="Chen C."/>
            <person name="Yanf M."/>
            <person name="Daum C."/>
            <person name="Ng V."/>
            <person name="Clum A."/>
            <person name="Steindorff A."/>
            <person name="Ohm R."/>
            <person name="Martin F."/>
            <person name="Silar P."/>
            <person name="Natvig D."/>
            <person name="Lalanne C."/>
            <person name="Gautier V."/>
            <person name="Ament-Velasquez S.L."/>
            <person name="Kruys A."/>
            <person name="Hutchinson M.I."/>
            <person name="Powell A.J."/>
            <person name="Barry K."/>
            <person name="Miller A.N."/>
            <person name="Grigoriev I.V."/>
            <person name="Debuchy R."/>
            <person name="Gladieux P."/>
            <person name="Thoren M.H."/>
            <person name="Johannesson H."/>
        </authorList>
    </citation>
    <scope>NUCLEOTIDE SEQUENCE</scope>
    <source>
        <strain evidence="2">CBS 314.62</strain>
    </source>
</reference>
<protein>
    <submittedName>
        <fullName evidence="2">Alpha/Beta hydrolase protein</fullName>
    </submittedName>
</protein>
<dbReference type="Gene3D" id="3.40.50.1820">
    <property type="entry name" value="alpha/beta hydrolase"/>
    <property type="match status" value="1"/>
</dbReference>
<dbReference type="SUPFAM" id="SSF53474">
    <property type="entry name" value="alpha/beta-Hydrolases"/>
    <property type="match status" value="1"/>
</dbReference>
<feature type="domain" description="Dienelactone hydrolase" evidence="1">
    <location>
        <begin position="147"/>
        <end position="276"/>
    </location>
</feature>
<dbReference type="InterPro" id="IPR002925">
    <property type="entry name" value="Dienelactn_hydro"/>
</dbReference>
<comment type="caution">
    <text evidence="2">The sequence shown here is derived from an EMBL/GenBank/DDBJ whole genome shotgun (WGS) entry which is preliminary data.</text>
</comment>
<keyword evidence="3" id="KW-1185">Reference proteome</keyword>
<organism evidence="2 3">
    <name type="scientific">Podospora appendiculata</name>
    <dbReference type="NCBI Taxonomy" id="314037"/>
    <lineage>
        <taxon>Eukaryota</taxon>
        <taxon>Fungi</taxon>
        <taxon>Dikarya</taxon>
        <taxon>Ascomycota</taxon>
        <taxon>Pezizomycotina</taxon>
        <taxon>Sordariomycetes</taxon>
        <taxon>Sordariomycetidae</taxon>
        <taxon>Sordariales</taxon>
        <taxon>Podosporaceae</taxon>
        <taxon>Podospora</taxon>
    </lineage>
</organism>
<evidence type="ECO:0000259" key="1">
    <source>
        <dbReference type="Pfam" id="PF01738"/>
    </source>
</evidence>
<reference evidence="2" key="1">
    <citation type="journal article" date="2023" name="Mol. Phylogenet. Evol.">
        <title>Genome-scale phylogeny and comparative genomics of the fungal order Sordariales.</title>
        <authorList>
            <person name="Hensen N."/>
            <person name="Bonometti L."/>
            <person name="Westerberg I."/>
            <person name="Brannstrom I.O."/>
            <person name="Guillou S."/>
            <person name="Cros-Aarteil S."/>
            <person name="Calhoun S."/>
            <person name="Haridas S."/>
            <person name="Kuo A."/>
            <person name="Mondo S."/>
            <person name="Pangilinan J."/>
            <person name="Riley R."/>
            <person name="LaButti K."/>
            <person name="Andreopoulos B."/>
            <person name="Lipzen A."/>
            <person name="Chen C."/>
            <person name="Yan M."/>
            <person name="Daum C."/>
            <person name="Ng V."/>
            <person name="Clum A."/>
            <person name="Steindorff A."/>
            <person name="Ohm R.A."/>
            <person name="Martin F."/>
            <person name="Silar P."/>
            <person name="Natvig D.O."/>
            <person name="Lalanne C."/>
            <person name="Gautier V."/>
            <person name="Ament-Velasquez S.L."/>
            <person name="Kruys A."/>
            <person name="Hutchinson M.I."/>
            <person name="Powell A.J."/>
            <person name="Barry K."/>
            <person name="Miller A.N."/>
            <person name="Grigoriev I.V."/>
            <person name="Debuchy R."/>
            <person name="Gladieux P."/>
            <person name="Hiltunen Thoren M."/>
            <person name="Johannesson H."/>
        </authorList>
    </citation>
    <scope>NUCLEOTIDE SEQUENCE</scope>
    <source>
        <strain evidence="2">CBS 314.62</strain>
    </source>
</reference>
<evidence type="ECO:0000313" key="3">
    <source>
        <dbReference type="Proteomes" id="UP001270362"/>
    </source>
</evidence>
<dbReference type="EMBL" id="JAULSO010000005">
    <property type="protein sequence ID" value="KAK3682259.1"/>
    <property type="molecule type" value="Genomic_DNA"/>
</dbReference>
<dbReference type="AlphaFoldDB" id="A0AAE0X0Y7"/>
<accession>A0AAE0X0Y7</accession>
<dbReference type="InterPro" id="IPR029058">
    <property type="entry name" value="AB_hydrolase_fold"/>
</dbReference>